<keyword evidence="13" id="KW-1003">Cell membrane</keyword>
<keyword evidence="17" id="KW-1185">Reference proteome</keyword>
<dbReference type="AlphaFoldDB" id="A0A1M4N4B7"/>
<dbReference type="RefSeq" id="WP_072709646.1">
    <property type="nucleotide sequence ID" value="NZ_FMJB01000065.1"/>
</dbReference>
<evidence type="ECO:0000256" key="1">
    <source>
        <dbReference type="ARBA" id="ARBA00005513"/>
    </source>
</evidence>
<dbReference type="GO" id="GO:0045259">
    <property type="term" value="C:proton-transporting ATP synthase complex"/>
    <property type="evidence" value="ECO:0007669"/>
    <property type="project" value="UniProtKB-KW"/>
</dbReference>
<evidence type="ECO:0000256" key="9">
    <source>
        <dbReference type="ARBA" id="ARBA00023310"/>
    </source>
</evidence>
<sequence>MATESHGAEAVAAGHAAAESAGMPQLAVETFGNQIFWLLVALVATYLILSRVALPRIAAVLAERQGTITNDIAAAEELKLKAKEAEAAYEQALADARTQANEIVEATRADIKADLDAALEKADAEIAAKAAESEKAIAEIRANAAESAAEVAKDTAKELIAALGGEVDGRSVTAAVNARMKG</sequence>
<evidence type="ECO:0000256" key="2">
    <source>
        <dbReference type="ARBA" id="ARBA00022448"/>
    </source>
</evidence>
<dbReference type="GO" id="GO:0046933">
    <property type="term" value="F:proton-transporting ATP synthase activity, rotational mechanism"/>
    <property type="evidence" value="ECO:0007669"/>
    <property type="project" value="UniProtKB-UniRule"/>
</dbReference>
<evidence type="ECO:0000256" key="5">
    <source>
        <dbReference type="ARBA" id="ARBA00022781"/>
    </source>
</evidence>
<evidence type="ECO:0000256" key="10">
    <source>
        <dbReference type="ARBA" id="ARBA00025198"/>
    </source>
</evidence>
<evidence type="ECO:0000256" key="4">
    <source>
        <dbReference type="ARBA" id="ARBA00022692"/>
    </source>
</evidence>
<dbReference type="Gene3D" id="6.10.250.1580">
    <property type="match status" value="1"/>
</dbReference>
<evidence type="ECO:0000313" key="16">
    <source>
        <dbReference type="EMBL" id="SCM69732.1"/>
    </source>
</evidence>
<evidence type="ECO:0000313" key="17">
    <source>
        <dbReference type="Proteomes" id="UP000184085"/>
    </source>
</evidence>
<gene>
    <name evidence="13" type="primary">atpF</name>
    <name evidence="16" type="ORF">KARMA_3973</name>
</gene>
<dbReference type="GO" id="GO:0046961">
    <property type="term" value="F:proton-transporting ATPase activity, rotational mechanism"/>
    <property type="evidence" value="ECO:0007669"/>
    <property type="project" value="TreeGrafter"/>
</dbReference>
<protein>
    <recommendedName>
        <fullName evidence="13">ATP synthase subunit b</fullName>
    </recommendedName>
    <alternativeName>
        <fullName evidence="13">ATP synthase F(0) sector subunit b</fullName>
    </alternativeName>
    <alternativeName>
        <fullName evidence="13">ATPase subunit I</fullName>
    </alternativeName>
    <alternativeName>
        <fullName evidence="13">F-type ATPase subunit b</fullName>
        <shortName evidence="13">F-ATPase subunit b</shortName>
    </alternativeName>
</protein>
<name>A0A1M4N4B7_9RHOB</name>
<evidence type="ECO:0000256" key="14">
    <source>
        <dbReference type="RuleBase" id="RU003848"/>
    </source>
</evidence>
<dbReference type="CDD" id="cd06503">
    <property type="entry name" value="ATP-synt_Fo_b"/>
    <property type="match status" value="1"/>
</dbReference>
<reference evidence="17" key="1">
    <citation type="submission" date="2016-09" db="EMBL/GenBank/DDBJ databases">
        <authorList>
            <person name="Wibberg D."/>
        </authorList>
    </citation>
    <scope>NUCLEOTIDE SEQUENCE [LARGE SCALE GENOMIC DNA]</scope>
</reference>
<keyword evidence="3 13" id="KW-0138">CF(0)</keyword>
<evidence type="ECO:0000256" key="15">
    <source>
        <dbReference type="SAM" id="Coils"/>
    </source>
</evidence>
<comment type="subunit">
    <text evidence="13">F-type ATPases have 2 components, F(1) - the catalytic core - and F(0) - the membrane proton channel. F(1) has five subunits: alpha(3), beta(3), gamma(1), delta(1), epsilon(1). F(0) has three main subunits: a(1), b(2) and c(10-14). The alpha and beta chains form an alternating ring which encloses part of the gamma chain. F(1) is attached to F(0) by a central stalk formed by the gamma and epsilon chains, while a peripheral stalk is formed by the delta and b chains.</text>
</comment>
<dbReference type="Pfam" id="PF00430">
    <property type="entry name" value="ATP-synt_B"/>
    <property type="match status" value="1"/>
</dbReference>
<feature type="coiled-coil region" evidence="15">
    <location>
        <begin position="75"/>
        <end position="150"/>
    </location>
</feature>
<comment type="subcellular location">
    <subcellularLocation>
        <location evidence="13">Cell membrane</location>
        <topology evidence="13">Single-pass membrane protein</topology>
    </subcellularLocation>
    <subcellularLocation>
        <location evidence="12">Endomembrane system</location>
        <topology evidence="12">Single-pass membrane protein</topology>
    </subcellularLocation>
</comment>
<accession>A0A1M4N4B7</accession>
<evidence type="ECO:0000256" key="8">
    <source>
        <dbReference type="ARBA" id="ARBA00023136"/>
    </source>
</evidence>
<keyword evidence="7 13" id="KW-0406">Ion transport</keyword>
<keyword evidence="15" id="KW-0175">Coiled coil</keyword>
<evidence type="ECO:0000256" key="12">
    <source>
        <dbReference type="ARBA" id="ARBA00037847"/>
    </source>
</evidence>
<dbReference type="NCBIfam" id="NF009988">
    <property type="entry name" value="PRK13454.1"/>
    <property type="match status" value="1"/>
</dbReference>
<dbReference type="Proteomes" id="UP000184085">
    <property type="component" value="Unassembled WGS sequence"/>
</dbReference>
<dbReference type="InterPro" id="IPR002146">
    <property type="entry name" value="ATP_synth_b/b'su_bac/chlpt"/>
</dbReference>
<comment type="function">
    <text evidence="11">Component of the F(0) channel, it forms part of the peripheral stalk, linking F(1) to F(0). The b'-subunit is a diverged and duplicated form of b found in plants and photosynthetic bacteria.</text>
</comment>
<keyword evidence="8 13" id="KW-0472">Membrane</keyword>
<dbReference type="GO" id="GO:0005886">
    <property type="term" value="C:plasma membrane"/>
    <property type="evidence" value="ECO:0007669"/>
    <property type="project" value="UniProtKB-SubCell"/>
</dbReference>
<dbReference type="EMBL" id="FMJB01000065">
    <property type="protein sequence ID" value="SCM69732.1"/>
    <property type="molecule type" value="Genomic_DNA"/>
</dbReference>
<keyword evidence="9 13" id="KW-0066">ATP synthesis</keyword>
<evidence type="ECO:0000256" key="3">
    <source>
        <dbReference type="ARBA" id="ARBA00022547"/>
    </source>
</evidence>
<keyword evidence="6 13" id="KW-1133">Transmembrane helix</keyword>
<dbReference type="InterPro" id="IPR050059">
    <property type="entry name" value="ATP_synthase_B_chain"/>
</dbReference>
<feature type="transmembrane region" description="Helical" evidence="13">
    <location>
        <begin position="35"/>
        <end position="54"/>
    </location>
</feature>
<comment type="function">
    <text evidence="10 13">F(1)F(0) ATP synthase produces ATP from ADP in the presence of a proton or sodium gradient. F-type ATPases consist of two structural domains, F(1) containing the extramembraneous catalytic core and F(0) containing the membrane proton channel, linked together by a central stalk and a peripheral stalk. During catalysis, ATP synthesis in the catalytic domain of F(1) is coupled via a rotary mechanism of the central stalk subunits to proton translocation.</text>
</comment>
<organism evidence="16 17">
    <name type="scientific">Donghicola eburneus</name>
    <dbReference type="NCBI Taxonomy" id="393278"/>
    <lineage>
        <taxon>Bacteria</taxon>
        <taxon>Pseudomonadati</taxon>
        <taxon>Pseudomonadota</taxon>
        <taxon>Alphaproteobacteria</taxon>
        <taxon>Rhodobacterales</taxon>
        <taxon>Roseobacteraceae</taxon>
        <taxon>Donghicola</taxon>
    </lineage>
</organism>
<dbReference type="GO" id="GO:0012505">
    <property type="term" value="C:endomembrane system"/>
    <property type="evidence" value="ECO:0007669"/>
    <property type="project" value="UniProtKB-SubCell"/>
</dbReference>
<keyword evidence="4 13" id="KW-0812">Transmembrane</keyword>
<evidence type="ECO:0000256" key="11">
    <source>
        <dbReference type="ARBA" id="ARBA00025614"/>
    </source>
</evidence>
<keyword evidence="5 13" id="KW-0375">Hydrogen ion transport</keyword>
<proteinExistence type="inferred from homology"/>
<comment type="similarity">
    <text evidence="1 13 14">Belongs to the ATPase B chain family.</text>
</comment>
<evidence type="ECO:0000256" key="6">
    <source>
        <dbReference type="ARBA" id="ARBA00022989"/>
    </source>
</evidence>
<evidence type="ECO:0000256" key="13">
    <source>
        <dbReference type="HAMAP-Rule" id="MF_01398"/>
    </source>
</evidence>
<evidence type="ECO:0000256" key="7">
    <source>
        <dbReference type="ARBA" id="ARBA00023065"/>
    </source>
</evidence>
<dbReference type="PANTHER" id="PTHR33445:SF1">
    <property type="entry name" value="ATP SYNTHASE SUBUNIT B"/>
    <property type="match status" value="1"/>
</dbReference>
<dbReference type="PANTHER" id="PTHR33445">
    <property type="entry name" value="ATP SYNTHASE SUBUNIT B', CHLOROPLASTIC"/>
    <property type="match status" value="1"/>
</dbReference>
<keyword evidence="2 13" id="KW-0813">Transport</keyword>
<dbReference type="HAMAP" id="MF_01398">
    <property type="entry name" value="ATP_synth_b_bprime"/>
    <property type="match status" value="1"/>
</dbReference>